<protein>
    <recommendedName>
        <fullName evidence="2">DUF306 domain-containing protein</fullName>
    </recommendedName>
</protein>
<evidence type="ECO:0000313" key="4">
    <source>
        <dbReference type="Proteomes" id="UP000193118"/>
    </source>
</evidence>
<dbReference type="RefSeq" id="WP_158088179.1">
    <property type="nucleotide sequence ID" value="NZ_CAUJPZ010000019.1"/>
</dbReference>
<name>A0A1X3D2T6_9NEIS</name>
<feature type="domain" description="DUF306" evidence="2">
    <location>
        <begin position="21"/>
        <end position="124"/>
    </location>
</feature>
<dbReference type="InterPro" id="IPR005184">
    <property type="entry name" value="DUF306_Meta_HslJ"/>
</dbReference>
<dbReference type="GeneID" id="94579642"/>
<proteinExistence type="predicted"/>
<dbReference type="Pfam" id="PF03724">
    <property type="entry name" value="META"/>
    <property type="match status" value="1"/>
</dbReference>
<dbReference type="PROSITE" id="PS51257">
    <property type="entry name" value="PROKAR_LIPOPROTEIN"/>
    <property type="match status" value="1"/>
</dbReference>
<dbReference type="InterPro" id="IPR053147">
    <property type="entry name" value="Hsp_HslJ-like"/>
</dbReference>
<dbReference type="PANTHER" id="PTHR35535">
    <property type="entry name" value="HEAT SHOCK PROTEIN HSLJ"/>
    <property type="match status" value="1"/>
</dbReference>
<dbReference type="PANTHER" id="PTHR35535:SF1">
    <property type="entry name" value="HEAT SHOCK PROTEIN HSLJ"/>
    <property type="match status" value="1"/>
</dbReference>
<evidence type="ECO:0000256" key="1">
    <source>
        <dbReference type="SAM" id="SignalP"/>
    </source>
</evidence>
<keyword evidence="1" id="KW-0732">Signal</keyword>
<comment type="caution">
    <text evidence="3">The sequence shown here is derived from an EMBL/GenBank/DDBJ whole genome shotgun (WGS) entry which is preliminary data.</text>
</comment>
<accession>A0A1X3D2T6</accession>
<dbReference type="Proteomes" id="UP000193118">
    <property type="component" value="Unassembled WGS sequence"/>
</dbReference>
<dbReference type="AlphaFoldDB" id="A0A1X3D2T6"/>
<feature type="chain" id="PRO_5012755748" description="DUF306 domain-containing protein" evidence="1">
    <location>
        <begin position="21"/>
        <end position="130"/>
    </location>
</feature>
<feature type="signal peptide" evidence="1">
    <location>
        <begin position="1"/>
        <end position="20"/>
    </location>
</feature>
<evidence type="ECO:0000259" key="2">
    <source>
        <dbReference type="Pfam" id="PF03724"/>
    </source>
</evidence>
<dbReference type="Gene3D" id="2.40.128.270">
    <property type="match status" value="1"/>
</dbReference>
<reference evidence="4" key="1">
    <citation type="submission" date="2017-01" db="EMBL/GenBank/DDBJ databases">
        <authorList>
            <person name="Wolfgang W.J."/>
            <person name="Cole J."/>
            <person name="Wroblewski D."/>
            <person name="Mcginnis J."/>
            <person name="Musser K.A."/>
        </authorList>
    </citation>
    <scope>NUCLEOTIDE SEQUENCE [LARGE SCALE GENOMIC DNA]</scope>
    <source>
        <strain evidence="4">DSM 19151</strain>
    </source>
</reference>
<sequence length="130" mass="13895">MKPITLLAALLLAACAAAPSADLAGKWRVQEAGSAAMPEGVSITLLADGHFRTDGGCNNLFGRYRQSGNRLIFSDAASTLKACVDKQYMEIDSRLGAAIDSHRTYRISGTQLEWLDDNGKVVLKAVKAEP</sequence>
<organism evidence="3 4">
    <name type="scientific">Neisseria dentiae</name>
    <dbReference type="NCBI Taxonomy" id="194197"/>
    <lineage>
        <taxon>Bacteria</taxon>
        <taxon>Pseudomonadati</taxon>
        <taxon>Pseudomonadota</taxon>
        <taxon>Betaproteobacteria</taxon>
        <taxon>Neisseriales</taxon>
        <taxon>Neisseriaceae</taxon>
        <taxon>Neisseria</taxon>
    </lineage>
</organism>
<dbReference type="InterPro" id="IPR038670">
    <property type="entry name" value="HslJ-like_sf"/>
</dbReference>
<dbReference type="STRING" id="194197.BWD09_11505"/>
<evidence type="ECO:0000313" key="3">
    <source>
        <dbReference type="EMBL" id="OSI14082.1"/>
    </source>
</evidence>
<dbReference type="EMBL" id="MTBO01000044">
    <property type="protein sequence ID" value="OSI14082.1"/>
    <property type="molecule type" value="Genomic_DNA"/>
</dbReference>
<dbReference type="OrthoDB" id="8605512at2"/>
<gene>
    <name evidence="3" type="ORF">BWD09_11505</name>
</gene>
<keyword evidence="4" id="KW-1185">Reference proteome</keyword>